<dbReference type="CDD" id="cd05266">
    <property type="entry name" value="SDR_a4"/>
    <property type="match status" value="1"/>
</dbReference>
<dbReference type="RefSeq" id="WP_093422283.1">
    <property type="nucleotide sequence ID" value="NZ_FOZX01000010.1"/>
</dbReference>
<dbReference type="PANTHER" id="PTHR48079:SF6">
    <property type="entry name" value="NAD(P)-BINDING DOMAIN-CONTAINING PROTEIN-RELATED"/>
    <property type="match status" value="1"/>
</dbReference>
<reference evidence="3" key="1">
    <citation type="submission" date="2016-10" db="EMBL/GenBank/DDBJ databases">
        <authorList>
            <person name="Varghese N."/>
            <person name="Submissions S."/>
        </authorList>
    </citation>
    <scope>NUCLEOTIDE SEQUENCE [LARGE SCALE GENOMIC DNA]</scope>
    <source>
        <strain evidence="3">DSM 44771</strain>
    </source>
</reference>
<dbReference type="InterPro" id="IPR036291">
    <property type="entry name" value="NAD(P)-bd_dom_sf"/>
</dbReference>
<proteinExistence type="predicted"/>
<dbReference type="GO" id="GO:0004029">
    <property type="term" value="F:aldehyde dehydrogenase (NAD+) activity"/>
    <property type="evidence" value="ECO:0007669"/>
    <property type="project" value="TreeGrafter"/>
</dbReference>
<dbReference type="GO" id="GO:0005737">
    <property type="term" value="C:cytoplasm"/>
    <property type="evidence" value="ECO:0007669"/>
    <property type="project" value="TreeGrafter"/>
</dbReference>
<organism evidence="2 3">
    <name type="scientific">Saccharopolyspora flava</name>
    <dbReference type="NCBI Taxonomy" id="95161"/>
    <lineage>
        <taxon>Bacteria</taxon>
        <taxon>Bacillati</taxon>
        <taxon>Actinomycetota</taxon>
        <taxon>Actinomycetes</taxon>
        <taxon>Pseudonocardiales</taxon>
        <taxon>Pseudonocardiaceae</taxon>
        <taxon>Saccharopolyspora</taxon>
    </lineage>
</organism>
<evidence type="ECO:0000259" key="1">
    <source>
        <dbReference type="Pfam" id="PF01370"/>
    </source>
</evidence>
<dbReference type="Proteomes" id="UP000198852">
    <property type="component" value="Unassembled WGS sequence"/>
</dbReference>
<dbReference type="STRING" id="95161.SAMN05660874_04846"/>
<evidence type="ECO:0000313" key="2">
    <source>
        <dbReference type="EMBL" id="SFS99819.1"/>
    </source>
</evidence>
<gene>
    <name evidence="2" type="ORF">SAMN05660874_04846</name>
</gene>
<accession>A0A1I6UEA7</accession>
<dbReference type="Pfam" id="PF01370">
    <property type="entry name" value="Epimerase"/>
    <property type="match status" value="1"/>
</dbReference>
<sequence>MTVLMAGCGDLGTEVGLRLAASGRRVVGMRRNPDHLPSAIEGRAIDLSVERPDIPADTEVVICILAAGERSGDAYQRTFVGGLRNVLDALSAHRVRPRIIFVSSISVFGHAEGGWVDERTPPEPGSATAEALLNAERMLHAHDRRSIVVRLAGLYGPGRDSLINQVRSGKAGVPRQTTYTNRIHRDDAASAIVHLATRVDRPEPLYIGVDDEPAERAEVLGFLARELGVADLPLADQSAPARSNKRCRNDRLRSTGFEFEFPSYREGYAAVLAGQGVRHG</sequence>
<dbReference type="AlphaFoldDB" id="A0A1I6UEA7"/>
<dbReference type="SUPFAM" id="SSF51735">
    <property type="entry name" value="NAD(P)-binding Rossmann-fold domains"/>
    <property type="match status" value="1"/>
</dbReference>
<dbReference type="OrthoDB" id="9808276at2"/>
<feature type="domain" description="NAD-dependent epimerase/dehydratase" evidence="1">
    <location>
        <begin position="12"/>
        <end position="204"/>
    </location>
</feature>
<evidence type="ECO:0000313" key="3">
    <source>
        <dbReference type="Proteomes" id="UP000198852"/>
    </source>
</evidence>
<name>A0A1I6UEA7_9PSEU</name>
<dbReference type="InterPro" id="IPR051783">
    <property type="entry name" value="NAD(P)-dependent_oxidoreduct"/>
</dbReference>
<protein>
    <submittedName>
        <fullName evidence="2">Nucleoside-diphosphate-sugar epimerase</fullName>
    </submittedName>
</protein>
<keyword evidence="3" id="KW-1185">Reference proteome</keyword>
<dbReference type="InterPro" id="IPR001509">
    <property type="entry name" value="Epimerase_deHydtase"/>
</dbReference>
<dbReference type="PANTHER" id="PTHR48079">
    <property type="entry name" value="PROTEIN YEEZ"/>
    <property type="match status" value="1"/>
</dbReference>
<dbReference type="EMBL" id="FOZX01000010">
    <property type="protein sequence ID" value="SFS99819.1"/>
    <property type="molecule type" value="Genomic_DNA"/>
</dbReference>
<dbReference type="Gene3D" id="3.40.50.720">
    <property type="entry name" value="NAD(P)-binding Rossmann-like Domain"/>
    <property type="match status" value="1"/>
</dbReference>